<sequence length="353" mass="36785">MGAALIGLPVAATSSEVANNEATNAEVYFLTILIGLLSQQWPSRLRAPDPRATHKARPTAVNQRHAALALRPNLPISSIQALNIYAATRWRFRKEDLRLANEYALITGSTAGIGAAIAIEFALEGAQVVVHGRNEKRGAAVVEKIVAAGGKAVFIAADLSTNSASEDLVTGAVKAMGQLTILVNNAVAEVVDGADSSIATMDTTSWEATMKVNATVPMELCRAAIGPMRSAGHGSIINISSRQAERPSAGLAAYAASKGALNALTRAIAVEEANNQIRANTISPGFILNDQRDADIADDRRALLEAMHLTRLGQARDVALAAVYLASSESGFVTGINLQLDGGSSNARAASLG</sequence>
<dbReference type="Pfam" id="PF13561">
    <property type="entry name" value="adh_short_C2"/>
    <property type="match status" value="1"/>
</dbReference>
<dbReference type="Gene3D" id="3.40.50.720">
    <property type="entry name" value="NAD(P)-binding Rossmann-like Domain"/>
    <property type="match status" value="1"/>
</dbReference>
<evidence type="ECO:0000256" key="1">
    <source>
        <dbReference type="ARBA" id="ARBA00006484"/>
    </source>
</evidence>
<dbReference type="CDD" id="cd05233">
    <property type="entry name" value="SDR_c"/>
    <property type="match status" value="1"/>
</dbReference>
<dbReference type="PRINTS" id="PR00080">
    <property type="entry name" value="SDRFAMILY"/>
</dbReference>
<reference evidence="3" key="1">
    <citation type="submission" date="2020-05" db="EMBL/GenBank/DDBJ databases">
        <authorList>
            <person name="Chiriac C."/>
            <person name="Salcher M."/>
            <person name="Ghai R."/>
            <person name="Kavagutti S V."/>
        </authorList>
    </citation>
    <scope>NUCLEOTIDE SEQUENCE</scope>
</reference>
<dbReference type="EMBL" id="CAFBMM010000106">
    <property type="protein sequence ID" value="CAB4916871.1"/>
    <property type="molecule type" value="Genomic_DNA"/>
</dbReference>
<dbReference type="AlphaFoldDB" id="A0A6J7H7E8"/>
<dbReference type="SUPFAM" id="SSF51735">
    <property type="entry name" value="NAD(P)-binding Rossmann-fold domains"/>
    <property type="match status" value="1"/>
</dbReference>
<dbReference type="InterPro" id="IPR020904">
    <property type="entry name" value="Sc_DH/Rdtase_CS"/>
</dbReference>
<dbReference type="PROSITE" id="PS00061">
    <property type="entry name" value="ADH_SHORT"/>
    <property type="match status" value="1"/>
</dbReference>
<evidence type="ECO:0000313" key="3">
    <source>
        <dbReference type="EMBL" id="CAB4916871.1"/>
    </source>
</evidence>
<dbReference type="PANTHER" id="PTHR43639">
    <property type="entry name" value="OXIDOREDUCTASE, SHORT-CHAIN DEHYDROGENASE/REDUCTASE FAMILY (AFU_ORTHOLOGUE AFUA_5G02870)"/>
    <property type="match status" value="1"/>
</dbReference>
<gene>
    <name evidence="3" type="ORF">UFOPK3605_01461</name>
</gene>
<evidence type="ECO:0000256" key="2">
    <source>
        <dbReference type="ARBA" id="ARBA00023002"/>
    </source>
</evidence>
<dbReference type="PRINTS" id="PR00081">
    <property type="entry name" value="GDHRDH"/>
</dbReference>
<organism evidence="3">
    <name type="scientific">freshwater metagenome</name>
    <dbReference type="NCBI Taxonomy" id="449393"/>
    <lineage>
        <taxon>unclassified sequences</taxon>
        <taxon>metagenomes</taxon>
        <taxon>ecological metagenomes</taxon>
    </lineage>
</organism>
<proteinExistence type="inferred from homology"/>
<dbReference type="GO" id="GO:0016491">
    <property type="term" value="F:oxidoreductase activity"/>
    <property type="evidence" value="ECO:0007669"/>
    <property type="project" value="UniProtKB-KW"/>
</dbReference>
<dbReference type="FunFam" id="3.40.50.720:FF:000084">
    <property type="entry name" value="Short-chain dehydrogenase reductase"/>
    <property type="match status" value="1"/>
</dbReference>
<protein>
    <submittedName>
        <fullName evidence="3">Unannotated protein</fullName>
    </submittedName>
</protein>
<name>A0A6J7H7E8_9ZZZZ</name>
<dbReference type="InterPro" id="IPR002347">
    <property type="entry name" value="SDR_fam"/>
</dbReference>
<dbReference type="PANTHER" id="PTHR43639:SF1">
    <property type="entry name" value="SHORT-CHAIN DEHYDROGENASE_REDUCTASE FAMILY PROTEIN"/>
    <property type="match status" value="1"/>
</dbReference>
<comment type="similarity">
    <text evidence="1">Belongs to the short-chain dehydrogenases/reductases (SDR) family.</text>
</comment>
<keyword evidence="2" id="KW-0560">Oxidoreductase</keyword>
<dbReference type="InterPro" id="IPR036291">
    <property type="entry name" value="NAD(P)-bd_dom_sf"/>
</dbReference>
<accession>A0A6J7H7E8</accession>